<comment type="caution">
    <text evidence="5">The sequence shown here is derived from an EMBL/GenBank/DDBJ whole genome shotgun (WGS) entry which is preliminary data.</text>
</comment>
<dbReference type="GO" id="GO:0005634">
    <property type="term" value="C:nucleus"/>
    <property type="evidence" value="ECO:0007669"/>
    <property type="project" value="UniProtKB-SubCell"/>
</dbReference>
<evidence type="ECO:0000256" key="2">
    <source>
        <dbReference type="ARBA" id="ARBA00023015"/>
    </source>
</evidence>
<evidence type="ECO:0000313" key="6">
    <source>
        <dbReference type="Proteomes" id="UP001642260"/>
    </source>
</evidence>
<gene>
    <name evidence="5" type="ORF">ERUC_LOCUS45389</name>
</gene>
<keyword evidence="4" id="KW-0539">Nucleus</keyword>
<protein>
    <submittedName>
        <fullName evidence="5">Uncharacterized protein</fullName>
    </submittedName>
</protein>
<sequence length="62" mass="7136">MEIRNGDGMQLDQLIQNMSQSRETNTCTQSSDMDELMAAFQFNCMTPVELPLIRICSVFCWI</sequence>
<dbReference type="Proteomes" id="UP001642260">
    <property type="component" value="Unassembled WGS sequence"/>
</dbReference>
<comment type="subcellular location">
    <subcellularLocation>
        <location evidence="1">Nucleus</location>
    </subcellularLocation>
</comment>
<reference evidence="5 6" key="1">
    <citation type="submission" date="2022-03" db="EMBL/GenBank/DDBJ databases">
        <authorList>
            <person name="Macdonald S."/>
            <person name="Ahmed S."/>
            <person name="Newling K."/>
        </authorList>
    </citation>
    <scope>NUCLEOTIDE SEQUENCE [LARGE SCALE GENOMIC DNA]</scope>
</reference>
<keyword evidence="2" id="KW-0805">Transcription regulation</keyword>
<evidence type="ECO:0000256" key="4">
    <source>
        <dbReference type="ARBA" id="ARBA00023242"/>
    </source>
</evidence>
<proteinExistence type="predicted"/>
<name>A0ABC8MAA4_ERUVS</name>
<dbReference type="PANTHER" id="PTHR22536">
    <property type="entry name" value="LUNG CANCER METASTASIS-RELATED LCMR1 PROTEIN"/>
    <property type="match status" value="1"/>
</dbReference>
<dbReference type="PANTHER" id="PTHR22536:SF11">
    <property type="entry name" value="MEDIATOR OF RNA POLYMERASE II TRANSCRIPTION SUBUNIT 19A"/>
    <property type="match status" value="1"/>
</dbReference>
<dbReference type="EMBL" id="CAKOAT010999557">
    <property type="protein sequence ID" value="CAH8392906.1"/>
    <property type="molecule type" value="Genomic_DNA"/>
</dbReference>
<evidence type="ECO:0000256" key="3">
    <source>
        <dbReference type="ARBA" id="ARBA00023163"/>
    </source>
</evidence>
<accession>A0ABC8MAA4</accession>
<keyword evidence="6" id="KW-1185">Reference proteome</keyword>
<keyword evidence="3" id="KW-0804">Transcription</keyword>
<evidence type="ECO:0000313" key="5">
    <source>
        <dbReference type="EMBL" id="CAH8392906.1"/>
    </source>
</evidence>
<dbReference type="InterPro" id="IPR019403">
    <property type="entry name" value="Mediator_Med19_met"/>
</dbReference>
<evidence type="ECO:0000256" key="1">
    <source>
        <dbReference type="ARBA" id="ARBA00004123"/>
    </source>
</evidence>
<organism evidence="5 6">
    <name type="scientific">Eruca vesicaria subsp. sativa</name>
    <name type="common">Garden rocket</name>
    <name type="synonym">Eruca sativa</name>
    <dbReference type="NCBI Taxonomy" id="29727"/>
    <lineage>
        <taxon>Eukaryota</taxon>
        <taxon>Viridiplantae</taxon>
        <taxon>Streptophyta</taxon>
        <taxon>Embryophyta</taxon>
        <taxon>Tracheophyta</taxon>
        <taxon>Spermatophyta</taxon>
        <taxon>Magnoliopsida</taxon>
        <taxon>eudicotyledons</taxon>
        <taxon>Gunneridae</taxon>
        <taxon>Pentapetalae</taxon>
        <taxon>rosids</taxon>
        <taxon>malvids</taxon>
        <taxon>Brassicales</taxon>
        <taxon>Brassicaceae</taxon>
        <taxon>Brassiceae</taxon>
        <taxon>Eruca</taxon>
    </lineage>
</organism>
<dbReference type="AlphaFoldDB" id="A0ABC8MAA4"/>